<dbReference type="Proteomes" id="UP000233332">
    <property type="component" value="Unassembled WGS sequence"/>
</dbReference>
<sequence length="81" mass="9380">MSWYMSAQSHIAKVHEDLPDGCSFEDRKKALKDAYPFGPRSMYPYKAWCKAQREYLAKFRPQKDIPPTPLEQAINSAQEGE</sequence>
<protein>
    <submittedName>
        <fullName evidence="2">Uncharacterized protein</fullName>
    </submittedName>
</protein>
<evidence type="ECO:0000256" key="1">
    <source>
        <dbReference type="SAM" id="MobiDB-lite"/>
    </source>
</evidence>
<feature type="region of interest" description="Disordered" evidence="1">
    <location>
        <begin position="61"/>
        <end position="81"/>
    </location>
</feature>
<dbReference type="EMBL" id="NXGX01000015">
    <property type="protein sequence ID" value="PKR56327.1"/>
    <property type="molecule type" value="Genomic_DNA"/>
</dbReference>
<dbReference type="RefSeq" id="WP_101304932.1">
    <property type="nucleotide sequence ID" value="NZ_NXGX01000015.1"/>
</dbReference>
<gene>
    <name evidence="2" type="ORF">COO92_21210</name>
</gene>
<comment type="caution">
    <text evidence="2">The sequence shown here is derived from an EMBL/GenBank/DDBJ whole genome shotgun (WGS) entry which is preliminary data.</text>
</comment>
<keyword evidence="3" id="KW-1185">Reference proteome</keyword>
<evidence type="ECO:0000313" key="3">
    <source>
        <dbReference type="Proteomes" id="UP000233332"/>
    </source>
</evidence>
<reference evidence="2 3" key="1">
    <citation type="submission" date="2017-09" db="EMBL/GenBank/DDBJ databases">
        <title>Biodiversity and function of Thalassospira species in the particle-attached aromatic-hydrocarbon-degrading consortia from the surface seawater of the China South Sea.</title>
        <authorList>
            <person name="Dong C."/>
            <person name="Lai Q."/>
            <person name="Shao Z."/>
        </authorList>
    </citation>
    <scope>NUCLEOTIDE SEQUENCE [LARGE SCALE GENOMIC DNA]</scope>
    <source>
        <strain evidence="2 3">139Z-12</strain>
    </source>
</reference>
<proteinExistence type="predicted"/>
<evidence type="ECO:0000313" key="2">
    <source>
        <dbReference type="EMBL" id="PKR56327.1"/>
    </source>
</evidence>
<organism evidence="2 3">
    <name type="scientific">Thalassospira lohafexi</name>
    <dbReference type="NCBI Taxonomy" id="744227"/>
    <lineage>
        <taxon>Bacteria</taxon>
        <taxon>Pseudomonadati</taxon>
        <taxon>Pseudomonadota</taxon>
        <taxon>Alphaproteobacteria</taxon>
        <taxon>Rhodospirillales</taxon>
        <taxon>Thalassospiraceae</taxon>
        <taxon>Thalassospira</taxon>
    </lineage>
</organism>
<dbReference type="AlphaFoldDB" id="A0A2N3L0R0"/>
<name>A0A2N3L0R0_9PROT</name>
<accession>A0A2N3L0R0</accession>